<geneLocation type="plasmid" evidence="2 3">
    <name>unnamed1</name>
</geneLocation>
<protein>
    <submittedName>
        <fullName evidence="2">MerR family transcriptional regulator</fullName>
    </submittedName>
</protein>
<proteinExistence type="predicted"/>
<gene>
    <name evidence="2" type="ORF">NZD89_27900</name>
</gene>
<dbReference type="SUPFAM" id="SSF57997">
    <property type="entry name" value="Tropomyosin"/>
    <property type="match status" value="1"/>
</dbReference>
<organism evidence="2 3">
    <name type="scientific">Alicyclobacillus fastidiosus</name>
    <dbReference type="NCBI Taxonomy" id="392011"/>
    <lineage>
        <taxon>Bacteria</taxon>
        <taxon>Bacillati</taxon>
        <taxon>Bacillota</taxon>
        <taxon>Bacilli</taxon>
        <taxon>Bacillales</taxon>
        <taxon>Alicyclobacillaceae</taxon>
        <taxon>Alicyclobacillus</taxon>
    </lineage>
</organism>
<keyword evidence="3" id="KW-1185">Reference proteome</keyword>
<evidence type="ECO:0000256" key="1">
    <source>
        <dbReference type="SAM" id="Coils"/>
    </source>
</evidence>
<reference evidence="2" key="1">
    <citation type="submission" date="2022-08" db="EMBL/GenBank/DDBJ databases">
        <title>Alicyclobacillus fastidiosus DSM 17978, complete genome.</title>
        <authorList>
            <person name="Wang Q."/>
            <person name="Cai R."/>
            <person name="Wang Z."/>
        </authorList>
    </citation>
    <scope>NUCLEOTIDE SEQUENCE</scope>
    <source>
        <strain evidence="2">DSM 17978</strain>
        <plasmid evidence="2">unnamed1</plasmid>
    </source>
</reference>
<evidence type="ECO:0000313" key="2">
    <source>
        <dbReference type="EMBL" id="WAH44873.1"/>
    </source>
</evidence>
<dbReference type="RefSeq" id="WP_268008742.1">
    <property type="nucleotide sequence ID" value="NZ_BSUT01000003.1"/>
</dbReference>
<name>A0ABY6ZPG8_9BACL</name>
<accession>A0ABY6ZPG8</accession>
<dbReference type="Proteomes" id="UP001164761">
    <property type="component" value="Plasmid unnamed1"/>
</dbReference>
<keyword evidence="2" id="KW-0614">Plasmid</keyword>
<keyword evidence="1" id="KW-0175">Coiled coil</keyword>
<dbReference type="Gene3D" id="1.10.287.950">
    <property type="entry name" value="Methyl-accepting chemotaxis protein"/>
    <property type="match status" value="1"/>
</dbReference>
<sequence length="222" mass="25539">MEKWLTVKELSIRVNMPYSTAHRYLEQFDKFFVKDTRARGKRYEAETSATILARIQYLFRTEGLTAEGVEETLSAEFPIIVDGETSPVLASVDDSTPWVTREDMLKTFEKMGQYMRHLEGKLDSATETIQSLEGKLGDATEIIQSLQSKISELQTGSESSHQSIEHMTNAMRSVQEELGKALAEVSAAQERDEKVTQFIAEWREERAKEQVKKPWWRRGNKR</sequence>
<feature type="coiled-coil region" evidence="1">
    <location>
        <begin position="115"/>
        <end position="191"/>
    </location>
</feature>
<evidence type="ECO:0000313" key="3">
    <source>
        <dbReference type="Proteomes" id="UP001164761"/>
    </source>
</evidence>
<dbReference type="EMBL" id="CP104068">
    <property type="protein sequence ID" value="WAH44873.1"/>
    <property type="molecule type" value="Genomic_DNA"/>
</dbReference>